<organism evidence="5 6">
    <name type="scientific">Paralvinella palmiformis</name>
    <dbReference type="NCBI Taxonomy" id="53620"/>
    <lineage>
        <taxon>Eukaryota</taxon>
        <taxon>Metazoa</taxon>
        <taxon>Spiralia</taxon>
        <taxon>Lophotrochozoa</taxon>
        <taxon>Annelida</taxon>
        <taxon>Polychaeta</taxon>
        <taxon>Sedentaria</taxon>
        <taxon>Canalipalpata</taxon>
        <taxon>Terebellida</taxon>
        <taxon>Terebelliformia</taxon>
        <taxon>Alvinellidae</taxon>
        <taxon>Paralvinella</taxon>
    </lineage>
</organism>
<dbReference type="GO" id="GO:0003723">
    <property type="term" value="F:RNA binding"/>
    <property type="evidence" value="ECO:0007669"/>
    <property type="project" value="UniProtKB-UniRule"/>
</dbReference>
<accession>A0AAD9KGK5</accession>
<dbReference type="Pfam" id="PF11835">
    <property type="entry name" value="RRM_8"/>
    <property type="match status" value="1"/>
</dbReference>
<dbReference type="InterPro" id="IPR021790">
    <property type="entry name" value="PTBP1-like_RRM2"/>
</dbReference>
<dbReference type="Proteomes" id="UP001208570">
    <property type="component" value="Unassembled WGS sequence"/>
</dbReference>
<dbReference type="Gene3D" id="3.30.70.330">
    <property type="match status" value="2"/>
</dbReference>
<name>A0AAD9KGK5_9ANNE</name>
<sequence>MFTHSICLDFKEEGKMLEYEDGHASKRQRTDGEGFRQTVKRDIYEDPLNPSPSPVVHVRGLTDIVTERDLIDALQSFGTISYIMVLTRKRQALVEFEDINGAMSLVKYAETNPVFVGHKQAHFNFSTSQKIQRPAPGEEKTNNVLLFTILNPKYAITVDVMHTICSPSGTVNRIVIFKKNGVQAMVEFETVDAAIQAKQSLNGADIYSGCCTLRIEYAKPSKLNVYHNNSESWDYTNPTPGV</sequence>
<dbReference type="PROSITE" id="PS50102">
    <property type="entry name" value="RRM"/>
    <property type="match status" value="1"/>
</dbReference>
<dbReference type="InterPro" id="IPR035979">
    <property type="entry name" value="RBD_domain_sf"/>
</dbReference>
<evidence type="ECO:0000313" key="5">
    <source>
        <dbReference type="EMBL" id="KAK2170732.1"/>
    </source>
</evidence>
<evidence type="ECO:0000256" key="3">
    <source>
        <dbReference type="PROSITE-ProRule" id="PRU00176"/>
    </source>
</evidence>
<evidence type="ECO:0000259" key="4">
    <source>
        <dbReference type="PROSITE" id="PS50102"/>
    </source>
</evidence>
<keyword evidence="1" id="KW-0677">Repeat</keyword>
<feature type="domain" description="RRM" evidence="4">
    <location>
        <begin position="54"/>
        <end position="128"/>
    </location>
</feature>
<dbReference type="AlphaFoldDB" id="A0AAD9KGK5"/>
<gene>
    <name evidence="5" type="ORF">LSH36_1g24021</name>
</gene>
<keyword evidence="2 3" id="KW-0694">RNA-binding</keyword>
<dbReference type="SUPFAM" id="SSF54928">
    <property type="entry name" value="RNA-binding domain, RBD"/>
    <property type="match status" value="2"/>
</dbReference>
<dbReference type="CDD" id="cd12689">
    <property type="entry name" value="RRM1_hnRNPL_like"/>
    <property type="match status" value="1"/>
</dbReference>
<dbReference type="PANTHER" id="PTHR15592">
    <property type="entry name" value="MATRIN 3/NUCLEAR PROTEIN 220-RELATED"/>
    <property type="match status" value="1"/>
</dbReference>
<evidence type="ECO:0000313" key="6">
    <source>
        <dbReference type="Proteomes" id="UP001208570"/>
    </source>
</evidence>
<dbReference type="InterPro" id="IPR012677">
    <property type="entry name" value="Nucleotide-bd_a/b_plait_sf"/>
</dbReference>
<dbReference type="SMART" id="SM00360">
    <property type="entry name" value="RRM"/>
    <property type="match status" value="2"/>
</dbReference>
<dbReference type="Pfam" id="PF00076">
    <property type="entry name" value="RRM_1"/>
    <property type="match status" value="1"/>
</dbReference>
<dbReference type="EMBL" id="JAODUP010000001">
    <property type="protein sequence ID" value="KAK2170732.1"/>
    <property type="molecule type" value="Genomic_DNA"/>
</dbReference>
<dbReference type="CDD" id="cd12694">
    <property type="entry name" value="RRM2_hnRNPL_like"/>
    <property type="match status" value="1"/>
</dbReference>
<comment type="caution">
    <text evidence="5">The sequence shown here is derived from an EMBL/GenBank/DDBJ whole genome shotgun (WGS) entry which is preliminary data.</text>
</comment>
<reference evidence="5" key="1">
    <citation type="journal article" date="2023" name="Mol. Biol. Evol.">
        <title>Third-Generation Sequencing Reveals the Adaptive Role of the Epigenome in Three Deep-Sea Polychaetes.</title>
        <authorList>
            <person name="Perez M."/>
            <person name="Aroh O."/>
            <person name="Sun Y."/>
            <person name="Lan Y."/>
            <person name="Juniper S.K."/>
            <person name="Young C.R."/>
            <person name="Angers B."/>
            <person name="Qian P.Y."/>
        </authorList>
    </citation>
    <scope>NUCLEOTIDE SEQUENCE</scope>
    <source>
        <strain evidence="5">P08H-3</strain>
    </source>
</reference>
<dbReference type="InterPro" id="IPR000504">
    <property type="entry name" value="RRM_dom"/>
</dbReference>
<evidence type="ECO:0000256" key="1">
    <source>
        <dbReference type="ARBA" id="ARBA00022737"/>
    </source>
</evidence>
<dbReference type="FunFam" id="3.30.70.330:FF:000072">
    <property type="entry name" value="heterogeneous nuclear ribonucleoprotein L isoform X1"/>
    <property type="match status" value="1"/>
</dbReference>
<protein>
    <recommendedName>
        <fullName evidence="4">RRM domain-containing protein</fullName>
    </recommendedName>
</protein>
<evidence type="ECO:0000256" key="2">
    <source>
        <dbReference type="ARBA" id="ARBA00022884"/>
    </source>
</evidence>
<proteinExistence type="predicted"/>
<keyword evidence="6" id="KW-1185">Reference proteome</keyword>